<gene>
    <name evidence="1" type="ORF">WDC_1349</name>
</gene>
<organism evidence="1 2">
    <name type="scientific">Paucilactobacillus wasatchensis</name>
    <dbReference type="NCBI Taxonomy" id="1335616"/>
    <lineage>
        <taxon>Bacteria</taxon>
        <taxon>Bacillati</taxon>
        <taxon>Bacillota</taxon>
        <taxon>Bacilli</taxon>
        <taxon>Lactobacillales</taxon>
        <taxon>Lactobacillaceae</taxon>
        <taxon>Paucilactobacillus</taxon>
    </lineage>
</organism>
<dbReference type="EMBL" id="AWTT01000033">
    <property type="protein sequence ID" value="KIS03054.1"/>
    <property type="molecule type" value="Genomic_DNA"/>
</dbReference>
<protein>
    <submittedName>
        <fullName evidence="1">Uncharacterized protein</fullName>
    </submittedName>
</protein>
<dbReference type="PATRIC" id="fig|1335616.4.peg.1351"/>
<proteinExistence type="predicted"/>
<accession>A0A0D0YUW6</accession>
<reference evidence="1 2" key="1">
    <citation type="submission" date="2013-08" db="EMBL/GenBank/DDBJ databases">
        <title>Lactobacillus wasatchii sp. WDC04, a late gas producing bacteria isolated from aged chedder cheese.</title>
        <authorList>
            <person name="Oberg C.J."/>
            <person name="Culumber M."/>
            <person name="McMahon D.J."/>
            <person name="Broadbent J.R."/>
            <person name="Oberg T.S."/>
            <person name="Ortaki F."/>
        </authorList>
    </citation>
    <scope>NUCLEOTIDE SEQUENCE [LARGE SCALE GENOMIC DNA]</scope>
    <source>
        <strain evidence="1 2">WDC04</strain>
    </source>
</reference>
<evidence type="ECO:0000313" key="1">
    <source>
        <dbReference type="EMBL" id="KIS03054.1"/>
    </source>
</evidence>
<keyword evidence="2" id="KW-1185">Reference proteome</keyword>
<dbReference type="Proteomes" id="UP000032279">
    <property type="component" value="Unassembled WGS sequence"/>
</dbReference>
<dbReference type="AlphaFoldDB" id="A0A0D0YUW6"/>
<sequence length="192" mass="22117">MINRKITDGFNSKDDFENWQPLTWGKSLVERQKRDEIPNEKRKSGQAEGLYDQYIGMLHESDEPVERLNENGILPFDEYDSLSYVPFKELASPLQFEVWYVTVYLIGSRQPKYISSIKFTRGADATIKLCDNKDDALPFIGAYSLSIAQRALGIRDRIDVAHVDQEFDTRILSVDDIQNDGYAKIGWPDEEV</sequence>
<comment type="caution">
    <text evidence="1">The sequence shown here is derived from an EMBL/GenBank/DDBJ whole genome shotgun (WGS) entry which is preliminary data.</text>
</comment>
<name>A0A0D0YUW6_9LACO</name>
<dbReference type="RefSeq" id="WP_044011081.1">
    <property type="nucleotide sequence ID" value="NZ_AWTT01000033.1"/>
</dbReference>
<evidence type="ECO:0000313" key="2">
    <source>
        <dbReference type="Proteomes" id="UP000032279"/>
    </source>
</evidence>